<dbReference type="Proteomes" id="UP000780801">
    <property type="component" value="Unassembled WGS sequence"/>
</dbReference>
<dbReference type="Pfam" id="PF03134">
    <property type="entry name" value="TB2_DP1_HVA22"/>
    <property type="match status" value="1"/>
</dbReference>
<dbReference type="GO" id="GO:0071786">
    <property type="term" value="P:endoplasmic reticulum tubular network organization"/>
    <property type="evidence" value="ECO:0007669"/>
    <property type="project" value="TreeGrafter"/>
</dbReference>
<gene>
    <name evidence="3" type="primary">REEP4</name>
    <name evidence="3" type="ORF">BGW38_004743</name>
</gene>
<feature type="region of interest" description="Disordered" evidence="2">
    <location>
        <begin position="202"/>
        <end position="263"/>
    </location>
</feature>
<keyword evidence="4" id="KW-1185">Reference proteome</keyword>
<feature type="compositionally biased region" description="Polar residues" evidence="2">
    <location>
        <begin position="341"/>
        <end position="359"/>
    </location>
</feature>
<dbReference type="PANTHER" id="PTHR12300:SF117">
    <property type="entry name" value="LP05237P-RELATED"/>
    <property type="match status" value="1"/>
</dbReference>
<keyword evidence="3" id="KW-0675">Receptor</keyword>
<feature type="region of interest" description="Disordered" evidence="2">
    <location>
        <begin position="140"/>
        <end position="172"/>
    </location>
</feature>
<keyword evidence="1" id="KW-1133">Transmembrane helix</keyword>
<organism evidence="3 4">
    <name type="scientific">Lunasporangiospora selenospora</name>
    <dbReference type="NCBI Taxonomy" id="979761"/>
    <lineage>
        <taxon>Eukaryota</taxon>
        <taxon>Fungi</taxon>
        <taxon>Fungi incertae sedis</taxon>
        <taxon>Mucoromycota</taxon>
        <taxon>Mortierellomycotina</taxon>
        <taxon>Mortierellomycetes</taxon>
        <taxon>Mortierellales</taxon>
        <taxon>Mortierellaceae</taxon>
        <taxon>Lunasporangiospora</taxon>
    </lineage>
</organism>
<evidence type="ECO:0000256" key="1">
    <source>
        <dbReference type="RuleBase" id="RU362006"/>
    </source>
</evidence>
<comment type="caution">
    <text evidence="3">The sequence shown here is derived from an EMBL/GenBank/DDBJ whole genome shotgun (WGS) entry which is preliminary data.</text>
</comment>
<feature type="compositionally biased region" description="Basic residues" evidence="2">
    <location>
        <begin position="362"/>
        <end position="371"/>
    </location>
</feature>
<protein>
    <recommendedName>
        <fullName evidence="1">Protein YOP1</fullName>
    </recommendedName>
</protein>
<feature type="region of interest" description="Disordered" evidence="2">
    <location>
        <begin position="330"/>
        <end position="371"/>
    </location>
</feature>
<keyword evidence="1" id="KW-0472">Membrane</keyword>
<dbReference type="InterPro" id="IPR004345">
    <property type="entry name" value="TB2_DP1_HVA22"/>
</dbReference>
<feature type="transmembrane region" description="Helical" evidence="1">
    <location>
        <begin position="21"/>
        <end position="44"/>
    </location>
</feature>
<keyword evidence="1" id="KW-0812">Transmembrane</keyword>
<dbReference type="AlphaFoldDB" id="A0A9P6KBB6"/>
<name>A0A9P6KBB6_9FUNG</name>
<comment type="similarity">
    <text evidence="1">Belongs to the DP1 family.</text>
</comment>
<feature type="compositionally biased region" description="Low complexity" evidence="2">
    <location>
        <begin position="210"/>
        <end position="235"/>
    </location>
</feature>
<evidence type="ECO:0000313" key="4">
    <source>
        <dbReference type="Proteomes" id="UP000780801"/>
    </source>
</evidence>
<feature type="compositionally biased region" description="Polar residues" evidence="2">
    <location>
        <begin position="237"/>
        <end position="255"/>
    </location>
</feature>
<accession>A0A9P6KBB6</accession>
<dbReference type="OrthoDB" id="434647at2759"/>
<dbReference type="GO" id="GO:0071782">
    <property type="term" value="C:endoplasmic reticulum tubular network"/>
    <property type="evidence" value="ECO:0007669"/>
    <property type="project" value="TreeGrafter"/>
</dbReference>
<sequence length="371" mass="40840">MPYASFKAVNSGDSRRLMAWLMYWVVMGLFTAAEFVLDMFIFWLPFYYEIKMLVVLWMMLPQTQGSIFLYESFVEPYLLKHEDEIDQALKDAQKQAMAAGMKYVKQAFQMLQDLAFDFYRKVCIAEISGKSQGETSLNAASFADSGRDPAGMQTDRQASGEPSAPGQRQDPNNAHSYLAWAYHMVSPQLSAVATMASQSMSRQAPGMPFPQLQQPQGHQLHVSSSSSPAPVSRASLAQGQVTSDYSNSPSIQPYSMSPGYAGISPEEQAQLDRLSSRLNRAGQSTGVVDMNQGSNMRYRKISLYEDDSDSGTGVSSNDSGDIVMVEDYKDRGAEAQPQPPVISSTNAGHVSENSWSSLVSGFRRRPATPSS</sequence>
<dbReference type="EMBL" id="JAABOA010003019">
    <property type="protein sequence ID" value="KAF9579129.1"/>
    <property type="molecule type" value="Genomic_DNA"/>
</dbReference>
<proteinExistence type="inferred from homology"/>
<comment type="subcellular location">
    <subcellularLocation>
        <location evidence="1">Membrane</location>
        <topology evidence="1">Multi-pass membrane protein</topology>
    </subcellularLocation>
</comment>
<reference evidence="3" key="1">
    <citation type="journal article" date="2020" name="Fungal Divers.">
        <title>Resolving the Mortierellaceae phylogeny through synthesis of multi-gene phylogenetics and phylogenomics.</title>
        <authorList>
            <person name="Vandepol N."/>
            <person name="Liber J."/>
            <person name="Desiro A."/>
            <person name="Na H."/>
            <person name="Kennedy M."/>
            <person name="Barry K."/>
            <person name="Grigoriev I.V."/>
            <person name="Miller A.N."/>
            <person name="O'Donnell K."/>
            <person name="Stajich J.E."/>
            <person name="Bonito G."/>
        </authorList>
    </citation>
    <scope>NUCLEOTIDE SEQUENCE</scope>
    <source>
        <strain evidence="3">KOD1015</strain>
    </source>
</reference>
<evidence type="ECO:0000256" key="2">
    <source>
        <dbReference type="SAM" id="MobiDB-lite"/>
    </source>
</evidence>
<dbReference type="GO" id="GO:0016020">
    <property type="term" value="C:membrane"/>
    <property type="evidence" value="ECO:0007669"/>
    <property type="project" value="UniProtKB-SubCell"/>
</dbReference>
<evidence type="ECO:0000313" key="3">
    <source>
        <dbReference type="EMBL" id="KAF9579129.1"/>
    </source>
</evidence>
<dbReference type="PANTHER" id="PTHR12300">
    <property type="entry name" value="HVA22-LIKE PROTEINS"/>
    <property type="match status" value="1"/>
</dbReference>
<comment type="caution">
    <text evidence="1">Lacks conserved residue(s) required for the propagation of feature annotation.</text>
</comment>